<dbReference type="SMART" id="SM00530">
    <property type="entry name" value="HTH_XRE"/>
    <property type="match status" value="1"/>
</dbReference>
<evidence type="ECO:0000313" key="3">
    <source>
        <dbReference type="EMBL" id="QGZ64602.1"/>
    </source>
</evidence>
<protein>
    <submittedName>
        <fullName evidence="3">Helix-turn-helix domain-containing protein</fullName>
    </submittedName>
</protein>
<feature type="domain" description="HTH cro/C1-type" evidence="2">
    <location>
        <begin position="14"/>
        <end position="68"/>
    </location>
</feature>
<dbReference type="CDD" id="cd02209">
    <property type="entry name" value="cupin_XRE_C"/>
    <property type="match status" value="1"/>
</dbReference>
<dbReference type="CDD" id="cd00093">
    <property type="entry name" value="HTH_XRE"/>
    <property type="match status" value="1"/>
</dbReference>
<keyword evidence="4" id="KW-1185">Reference proteome</keyword>
<dbReference type="GO" id="GO:0003700">
    <property type="term" value="F:DNA-binding transcription factor activity"/>
    <property type="evidence" value="ECO:0007669"/>
    <property type="project" value="TreeGrafter"/>
</dbReference>
<dbReference type="Proteomes" id="UP000433577">
    <property type="component" value="Chromosome 3"/>
</dbReference>
<sequence>MQEADINSRIAAKVRDLRGERGYTLDVLATRCGVSRSMISSIERAASSPTAAVLEKIAAGLNVSLATLFDDARAGSPPEPLVRRPQQAEWRDTETGYTRKMLSPPNWASPLKLTEVVLPAGARVAYEGGKREATIHQHIWLMEGQINVVVGDRQHALAKGDCLAMTLGLPLVFSNPSPRSARYLVALAEPLD</sequence>
<dbReference type="Gene3D" id="1.10.260.40">
    <property type="entry name" value="lambda repressor-like DNA-binding domains"/>
    <property type="match status" value="1"/>
</dbReference>
<dbReference type="InterPro" id="IPR014710">
    <property type="entry name" value="RmlC-like_jellyroll"/>
</dbReference>
<name>A0A7Z2GMM2_9BURK</name>
<reference evidence="3 4" key="1">
    <citation type="submission" date="2019-12" db="EMBL/GenBank/DDBJ databases">
        <title>Paraburkholderia acidiphila 7Q-K02 sp. nov and Paraburkholderia acidisoli DHF22 sp. nov., two strains isolated from forest soil.</title>
        <authorList>
            <person name="Gao Z."/>
            <person name="Qiu L."/>
        </authorList>
    </citation>
    <scope>NUCLEOTIDE SEQUENCE [LARGE SCALE GENOMIC DNA]</scope>
    <source>
        <strain evidence="3 4">DHF22</strain>
    </source>
</reference>
<proteinExistence type="predicted"/>
<dbReference type="SUPFAM" id="SSF51182">
    <property type="entry name" value="RmlC-like cupins"/>
    <property type="match status" value="1"/>
</dbReference>
<dbReference type="GO" id="GO:0003677">
    <property type="term" value="F:DNA binding"/>
    <property type="evidence" value="ECO:0007669"/>
    <property type="project" value="UniProtKB-KW"/>
</dbReference>
<accession>A0A7Z2GMM2</accession>
<evidence type="ECO:0000256" key="1">
    <source>
        <dbReference type="ARBA" id="ARBA00023125"/>
    </source>
</evidence>
<dbReference type="PROSITE" id="PS50943">
    <property type="entry name" value="HTH_CROC1"/>
    <property type="match status" value="1"/>
</dbReference>
<dbReference type="GO" id="GO:0005829">
    <property type="term" value="C:cytosol"/>
    <property type="evidence" value="ECO:0007669"/>
    <property type="project" value="TreeGrafter"/>
</dbReference>
<evidence type="ECO:0000313" key="4">
    <source>
        <dbReference type="Proteomes" id="UP000433577"/>
    </source>
</evidence>
<dbReference type="PANTHER" id="PTHR46797:SF10">
    <property type="entry name" value="BLR1115 PROTEIN"/>
    <property type="match status" value="1"/>
</dbReference>
<dbReference type="InterPro" id="IPR050807">
    <property type="entry name" value="TransReg_Diox_bact_type"/>
</dbReference>
<dbReference type="KEGG" id="pacs:FAZ98_22440"/>
<dbReference type="InterPro" id="IPR001387">
    <property type="entry name" value="Cro/C1-type_HTH"/>
</dbReference>
<dbReference type="InterPro" id="IPR010982">
    <property type="entry name" value="Lambda_DNA-bd_dom_sf"/>
</dbReference>
<dbReference type="PANTHER" id="PTHR46797">
    <property type="entry name" value="HTH-TYPE TRANSCRIPTIONAL REGULATOR"/>
    <property type="match status" value="1"/>
</dbReference>
<dbReference type="Pfam" id="PF01381">
    <property type="entry name" value="HTH_3"/>
    <property type="match status" value="1"/>
</dbReference>
<dbReference type="InterPro" id="IPR011051">
    <property type="entry name" value="RmlC_Cupin_sf"/>
</dbReference>
<dbReference type="RefSeq" id="WP_158954199.1">
    <property type="nucleotide sequence ID" value="NZ_CP046915.1"/>
</dbReference>
<keyword evidence="1" id="KW-0238">DNA-binding</keyword>
<dbReference type="AlphaFoldDB" id="A0A7Z2GMM2"/>
<dbReference type="OrthoDB" id="73827at2"/>
<evidence type="ECO:0000259" key="2">
    <source>
        <dbReference type="PROSITE" id="PS50943"/>
    </source>
</evidence>
<dbReference type="EMBL" id="CP046915">
    <property type="protein sequence ID" value="QGZ64602.1"/>
    <property type="molecule type" value="Genomic_DNA"/>
</dbReference>
<organism evidence="3 4">
    <name type="scientific">Paraburkholderia acidisoli</name>
    <dbReference type="NCBI Taxonomy" id="2571748"/>
    <lineage>
        <taxon>Bacteria</taxon>
        <taxon>Pseudomonadati</taxon>
        <taxon>Pseudomonadota</taxon>
        <taxon>Betaproteobacteria</taxon>
        <taxon>Burkholderiales</taxon>
        <taxon>Burkholderiaceae</taxon>
        <taxon>Paraburkholderia</taxon>
    </lineage>
</organism>
<dbReference type="Gene3D" id="2.60.120.10">
    <property type="entry name" value="Jelly Rolls"/>
    <property type="match status" value="1"/>
</dbReference>
<gene>
    <name evidence="3" type="ORF">FAZ98_22440</name>
</gene>
<dbReference type="SUPFAM" id="SSF47413">
    <property type="entry name" value="lambda repressor-like DNA-binding domains"/>
    <property type="match status" value="1"/>
</dbReference>